<dbReference type="PROSITE" id="PS50146">
    <property type="entry name" value="DAGK"/>
    <property type="match status" value="1"/>
</dbReference>
<dbReference type="GO" id="GO:0006665">
    <property type="term" value="P:sphingolipid metabolic process"/>
    <property type="evidence" value="ECO:0007669"/>
    <property type="project" value="UniProtKB-ARBA"/>
</dbReference>
<proteinExistence type="predicted"/>
<dbReference type="InterPro" id="IPR050187">
    <property type="entry name" value="Lipid_Phosphate_FormReg"/>
</dbReference>
<evidence type="ECO:0000256" key="2">
    <source>
        <dbReference type="ARBA" id="ARBA00022741"/>
    </source>
</evidence>
<protein>
    <recommendedName>
        <fullName evidence="5">DAGKc domain-containing protein</fullName>
    </recommendedName>
</protein>
<dbReference type="GO" id="GO:0005524">
    <property type="term" value="F:ATP binding"/>
    <property type="evidence" value="ECO:0007669"/>
    <property type="project" value="UniProtKB-KW"/>
</dbReference>
<dbReference type="InterPro" id="IPR016064">
    <property type="entry name" value="NAD/diacylglycerol_kinase_sf"/>
</dbReference>
<dbReference type="GO" id="GO:0008654">
    <property type="term" value="P:phospholipid biosynthetic process"/>
    <property type="evidence" value="ECO:0007669"/>
    <property type="project" value="InterPro"/>
</dbReference>
<dbReference type="EMBL" id="OU466860">
    <property type="protein sequence ID" value="CAH2057764.1"/>
    <property type="molecule type" value="Genomic_DNA"/>
</dbReference>
<dbReference type="Pfam" id="PF10184">
    <property type="entry name" value="DUF2358"/>
    <property type="match status" value="1"/>
</dbReference>
<dbReference type="SMART" id="SM00046">
    <property type="entry name" value="DAGKc"/>
    <property type="match status" value="1"/>
</dbReference>
<keyword evidence="1" id="KW-0808">Transferase</keyword>
<dbReference type="InterPro" id="IPR001206">
    <property type="entry name" value="Diacylglycerol_kinase_cat_dom"/>
</dbReference>
<dbReference type="InterPro" id="IPR045540">
    <property type="entry name" value="YegS/DAGK_C"/>
</dbReference>
<dbReference type="InterPro" id="IPR017438">
    <property type="entry name" value="ATP-NAD_kinase_N"/>
</dbReference>
<dbReference type="InterPro" id="IPR005218">
    <property type="entry name" value="Diacylglycerol/lipid_kinase"/>
</dbReference>
<sequence length="603" mass="66378">LNCGHTIMLRYNCCISICPYTAKQPSFHRTQHRVSSSLSSGDITLRGGGGGAASASSSSRLRDLVFVVNPQGANGRTAKEWKKLLPYLRSRLGKDCNICESLTTGPSHAIDITREAIRDGADAVIAVGGDGTLHEVVNGFFLEGEPVGSLNSEASHSAALGLIPLGTGSDFARTFGWKNDPCEAVERIARGVRSRVDVGVIDHEGRDSHYFINVADVHLSAKAGFYASKYKKFGNLCYVIGALQAFMGHHNRDMRIRINGGEWEIYSQVTALCVGNAKYFGGGMKITPNAVPGNGNLEVVVLQDFKWYDFILKLHKLYNGTHLSVNNVSSRSVQSIEVEEVSDSGSIYVQSDGEHLGFLPRKFRPRMVVSLPFHSITTVNTSYSGDGGRSISRRYRRFESTGLSCRGQIPTNEPQSSKGAEPENVLLKIAWYGSELLGIAASAFRSPASPLPPTVTGFEVPVDCSGRAVRVAVVDSIKQDFKRSYFVTGNLTPEVYEEKCEFADPAGSFKGLTRFKRNCTNFGSLIEKSNMKLMKWENFEDKGVGHWKFSCVMSFPWKPILSATGYTEYYFDTESGKICRHVEHWNVPKIALFKQLLRPSRGD</sequence>
<evidence type="ECO:0000313" key="6">
    <source>
        <dbReference type="EMBL" id="CAH2057764.1"/>
    </source>
</evidence>
<evidence type="ECO:0000256" key="4">
    <source>
        <dbReference type="ARBA" id="ARBA00022840"/>
    </source>
</evidence>
<dbReference type="SUPFAM" id="SSF54427">
    <property type="entry name" value="NTF2-like"/>
    <property type="match status" value="1"/>
</dbReference>
<keyword evidence="4" id="KW-0067">ATP-binding</keyword>
<feature type="domain" description="DAGKc" evidence="5">
    <location>
        <begin position="59"/>
        <end position="205"/>
    </location>
</feature>
<dbReference type="Proteomes" id="UP000836841">
    <property type="component" value="Chromosome 4"/>
</dbReference>
<dbReference type="Gene3D" id="3.40.50.10330">
    <property type="entry name" value="Probable inorganic polyphosphate/atp-NAD kinase, domain 1"/>
    <property type="match status" value="1"/>
</dbReference>
<accession>A0AAU9S3Z7</accession>
<keyword evidence="2" id="KW-0547">Nucleotide-binding</keyword>
<evidence type="ECO:0000256" key="3">
    <source>
        <dbReference type="ARBA" id="ARBA00022777"/>
    </source>
</evidence>
<evidence type="ECO:0000259" key="5">
    <source>
        <dbReference type="PROSITE" id="PS50146"/>
    </source>
</evidence>
<dbReference type="PANTHER" id="PTHR12358:SF54">
    <property type="entry name" value="SPHINGOSINE KINASE RELATED PROTEIN"/>
    <property type="match status" value="1"/>
</dbReference>
<keyword evidence="3" id="KW-0418">Kinase</keyword>
<dbReference type="Gene3D" id="2.60.200.40">
    <property type="match status" value="1"/>
</dbReference>
<dbReference type="Pfam" id="PF19279">
    <property type="entry name" value="YegS_C"/>
    <property type="match status" value="1"/>
</dbReference>
<feature type="non-terminal residue" evidence="6">
    <location>
        <position position="603"/>
    </location>
</feature>
<dbReference type="NCBIfam" id="TIGR00147">
    <property type="entry name" value="YegS/Rv2252/BmrU family lipid kinase"/>
    <property type="match status" value="1"/>
</dbReference>
<dbReference type="GO" id="GO:0016301">
    <property type="term" value="F:kinase activity"/>
    <property type="evidence" value="ECO:0007669"/>
    <property type="project" value="UniProtKB-KW"/>
</dbReference>
<keyword evidence="7" id="KW-1185">Reference proteome</keyword>
<dbReference type="InterPro" id="IPR018790">
    <property type="entry name" value="DUF2358"/>
</dbReference>
<name>A0AAU9S3Z7_THLAR</name>
<organism evidence="6 7">
    <name type="scientific">Thlaspi arvense</name>
    <name type="common">Field penny-cress</name>
    <dbReference type="NCBI Taxonomy" id="13288"/>
    <lineage>
        <taxon>Eukaryota</taxon>
        <taxon>Viridiplantae</taxon>
        <taxon>Streptophyta</taxon>
        <taxon>Embryophyta</taxon>
        <taxon>Tracheophyta</taxon>
        <taxon>Spermatophyta</taxon>
        <taxon>Magnoliopsida</taxon>
        <taxon>eudicotyledons</taxon>
        <taxon>Gunneridae</taxon>
        <taxon>Pentapetalae</taxon>
        <taxon>rosids</taxon>
        <taxon>malvids</taxon>
        <taxon>Brassicales</taxon>
        <taxon>Brassicaceae</taxon>
        <taxon>Thlaspideae</taxon>
        <taxon>Thlaspi</taxon>
    </lineage>
</organism>
<evidence type="ECO:0000313" key="7">
    <source>
        <dbReference type="Proteomes" id="UP000836841"/>
    </source>
</evidence>
<dbReference type="GO" id="GO:0016020">
    <property type="term" value="C:membrane"/>
    <property type="evidence" value="ECO:0007669"/>
    <property type="project" value="GOC"/>
</dbReference>
<evidence type="ECO:0000256" key="1">
    <source>
        <dbReference type="ARBA" id="ARBA00022679"/>
    </source>
</evidence>
<dbReference type="SUPFAM" id="SSF111331">
    <property type="entry name" value="NAD kinase/diacylglycerol kinase-like"/>
    <property type="match status" value="1"/>
</dbReference>
<dbReference type="PANTHER" id="PTHR12358">
    <property type="entry name" value="SPHINGOSINE KINASE"/>
    <property type="match status" value="1"/>
</dbReference>
<gene>
    <name evidence="6" type="ORF">TAV2_LOCUS14654</name>
</gene>
<dbReference type="InterPro" id="IPR032710">
    <property type="entry name" value="NTF2-like_dom_sf"/>
</dbReference>
<dbReference type="AlphaFoldDB" id="A0AAU9S3Z7"/>
<dbReference type="Pfam" id="PF00781">
    <property type="entry name" value="DAGK_cat"/>
    <property type="match status" value="1"/>
</dbReference>
<reference evidence="6 7" key="1">
    <citation type="submission" date="2022-03" db="EMBL/GenBank/DDBJ databases">
        <authorList>
            <person name="Nunn A."/>
            <person name="Chopra R."/>
            <person name="Nunn A."/>
            <person name="Contreras Garrido A."/>
        </authorList>
    </citation>
    <scope>NUCLEOTIDE SEQUENCE [LARGE SCALE GENOMIC DNA]</scope>
</reference>